<evidence type="ECO:0000256" key="1">
    <source>
        <dbReference type="SAM" id="Phobius"/>
    </source>
</evidence>
<dbReference type="AlphaFoldDB" id="A0A5C5WYL3"/>
<protein>
    <recommendedName>
        <fullName evidence="4">SGNH hydrolase-type esterase domain-containing protein</fullName>
    </recommendedName>
</protein>
<evidence type="ECO:0000313" key="3">
    <source>
        <dbReference type="Proteomes" id="UP000316598"/>
    </source>
</evidence>
<evidence type="ECO:0008006" key="4">
    <source>
        <dbReference type="Google" id="ProtNLM"/>
    </source>
</evidence>
<comment type="caution">
    <text evidence="2">The sequence shown here is derived from an EMBL/GenBank/DDBJ whole genome shotgun (WGS) entry which is preliminary data.</text>
</comment>
<dbReference type="OrthoDB" id="274319at2"/>
<dbReference type="RefSeq" id="WP_146514935.1">
    <property type="nucleotide sequence ID" value="NZ_SJPI01000001.1"/>
</dbReference>
<organism evidence="2 3">
    <name type="scientific">Rubripirellula amarantea</name>
    <dbReference type="NCBI Taxonomy" id="2527999"/>
    <lineage>
        <taxon>Bacteria</taxon>
        <taxon>Pseudomonadati</taxon>
        <taxon>Planctomycetota</taxon>
        <taxon>Planctomycetia</taxon>
        <taxon>Pirellulales</taxon>
        <taxon>Pirellulaceae</taxon>
        <taxon>Rubripirellula</taxon>
    </lineage>
</organism>
<gene>
    <name evidence="2" type="ORF">Pla22_26360</name>
</gene>
<dbReference type="EMBL" id="SJPI01000001">
    <property type="protein sequence ID" value="TWT54982.1"/>
    <property type="molecule type" value="Genomic_DNA"/>
</dbReference>
<keyword evidence="1" id="KW-0472">Membrane</keyword>
<evidence type="ECO:0000313" key="2">
    <source>
        <dbReference type="EMBL" id="TWT54982.1"/>
    </source>
</evidence>
<keyword evidence="1" id="KW-0812">Transmembrane</keyword>
<reference evidence="2 3" key="1">
    <citation type="submission" date="2019-02" db="EMBL/GenBank/DDBJ databases">
        <title>Deep-cultivation of Planctomycetes and their phenomic and genomic characterization uncovers novel biology.</title>
        <authorList>
            <person name="Wiegand S."/>
            <person name="Jogler M."/>
            <person name="Boedeker C."/>
            <person name="Pinto D."/>
            <person name="Vollmers J."/>
            <person name="Rivas-Marin E."/>
            <person name="Kohn T."/>
            <person name="Peeters S.H."/>
            <person name="Heuer A."/>
            <person name="Rast P."/>
            <person name="Oberbeckmann S."/>
            <person name="Bunk B."/>
            <person name="Jeske O."/>
            <person name="Meyerdierks A."/>
            <person name="Storesund J.E."/>
            <person name="Kallscheuer N."/>
            <person name="Luecker S."/>
            <person name="Lage O.M."/>
            <person name="Pohl T."/>
            <person name="Merkel B.J."/>
            <person name="Hornburger P."/>
            <person name="Mueller R.-W."/>
            <person name="Bruemmer F."/>
            <person name="Labrenz M."/>
            <person name="Spormann A.M."/>
            <person name="Op Den Camp H."/>
            <person name="Overmann J."/>
            <person name="Amann R."/>
            <person name="Jetten M.S.M."/>
            <person name="Mascher T."/>
            <person name="Medema M.H."/>
            <person name="Devos D.P."/>
            <person name="Kaster A.-K."/>
            <person name="Ovreas L."/>
            <person name="Rohde M."/>
            <person name="Galperin M.Y."/>
            <person name="Jogler C."/>
        </authorList>
    </citation>
    <scope>NUCLEOTIDE SEQUENCE [LARGE SCALE GENOMIC DNA]</scope>
    <source>
        <strain evidence="2 3">Pla22</strain>
    </source>
</reference>
<accession>A0A5C5WYL3</accession>
<dbReference type="SUPFAM" id="SSF52266">
    <property type="entry name" value="SGNH hydrolase"/>
    <property type="match status" value="1"/>
</dbReference>
<feature type="transmembrane region" description="Helical" evidence="1">
    <location>
        <begin position="6"/>
        <end position="25"/>
    </location>
</feature>
<keyword evidence="1" id="KW-1133">Transmembrane helix</keyword>
<proteinExistence type="predicted"/>
<sequence length="331" mass="36518">MLLARWLLGFIAGTLIVAITSPLFVRSYLPRQLNRGVMTLATGHDYRWRSEGYATSSIGPLGMVGKTQRLRAPKIKIALWGDSQAEGTCVADDQKIFALTESLSDDQVEVFPLARSGDSLVDWLTQFPFAEQELDVDAHVILVVELSDLVIEQRMLHSFPKDDAFSRIAETVPAFVIHAARKVLFQPNSLTPRDLRFSFGPVAVPAEPHADTVDTTAFWNDSLLKIQEVASRPVVLIYAPRVPQIMAGRVNVEDPDRESFAELESSIATSDFESGIQLLNVQESQIESGAANRWPHGFDNGQIGSGHLNVVGNSIIAERIVDHFAPDSSRE</sequence>
<keyword evidence="3" id="KW-1185">Reference proteome</keyword>
<dbReference type="Proteomes" id="UP000316598">
    <property type="component" value="Unassembled WGS sequence"/>
</dbReference>
<name>A0A5C5WYL3_9BACT</name>